<evidence type="ECO:0000256" key="14">
    <source>
        <dbReference type="ARBA" id="ARBA00022853"/>
    </source>
</evidence>
<feature type="region of interest" description="Disordered" evidence="21">
    <location>
        <begin position="266"/>
        <end position="421"/>
    </location>
</feature>
<dbReference type="InterPro" id="IPR001611">
    <property type="entry name" value="Leu-rich_rpt"/>
</dbReference>
<dbReference type="GO" id="GO:0006325">
    <property type="term" value="P:chromatin organization"/>
    <property type="evidence" value="ECO:0007669"/>
    <property type="project" value="UniProtKB-KW"/>
</dbReference>
<dbReference type="InterPro" id="IPR003591">
    <property type="entry name" value="Leu-rich_rpt_typical-subtyp"/>
</dbReference>
<evidence type="ECO:0000256" key="9">
    <source>
        <dbReference type="ARBA" id="ARBA00022574"/>
    </source>
</evidence>
<dbReference type="GO" id="GO:0006260">
    <property type="term" value="P:DNA replication"/>
    <property type="evidence" value="ECO:0007669"/>
    <property type="project" value="UniProtKB-KW"/>
</dbReference>
<dbReference type="InterPro" id="IPR015943">
    <property type="entry name" value="WD40/YVTN_repeat-like_dom_sf"/>
</dbReference>
<feature type="compositionally biased region" description="Low complexity" evidence="21">
    <location>
        <begin position="343"/>
        <end position="354"/>
    </location>
</feature>
<dbReference type="Proteomes" id="UP000242188">
    <property type="component" value="Unassembled WGS sequence"/>
</dbReference>
<dbReference type="AlphaFoldDB" id="A0A210QYC4"/>
<comment type="similarity">
    <text evidence="5">Belongs to the LRWD1 family.</text>
</comment>
<evidence type="ECO:0000256" key="17">
    <source>
        <dbReference type="ARBA" id="ARBA00023242"/>
    </source>
</evidence>
<dbReference type="InterPro" id="IPR001680">
    <property type="entry name" value="WD40_rpt"/>
</dbReference>
<comment type="subcellular location">
    <subcellularLocation>
        <location evidence="4">Chromosome</location>
        <location evidence="4">Centromere</location>
        <location evidence="4">Kinetochore</location>
    </subcellularLocation>
    <subcellularLocation>
        <location evidence="3">Chromosome</location>
        <location evidence="3">Telomere</location>
    </subcellularLocation>
    <subcellularLocation>
        <location evidence="2">Cytoplasm</location>
        <location evidence="2">Cytoskeleton</location>
        <location evidence="2">Microtubule organizing center</location>
        <location evidence="2">Centrosome</location>
    </subcellularLocation>
    <subcellularLocation>
        <location evidence="1">Nucleus</location>
    </subcellularLocation>
</comment>
<dbReference type="InterPro" id="IPR036322">
    <property type="entry name" value="WD40_repeat_dom_sf"/>
</dbReference>
<evidence type="ECO:0000256" key="1">
    <source>
        <dbReference type="ARBA" id="ARBA00004123"/>
    </source>
</evidence>
<evidence type="ECO:0000256" key="21">
    <source>
        <dbReference type="SAM" id="MobiDB-lite"/>
    </source>
</evidence>
<dbReference type="STRING" id="6573.A0A210QYC4"/>
<protein>
    <recommendedName>
        <fullName evidence="6">Leucine-rich repeat and WD repeat-containing protein 1</fullName>
    </recommendedName>
    <alternativeName>
        <fullName evidence="19">Origin recognition complex-associated protein</fullName>
    </alternativeName>
</protein>
<sequence length="828" mass="91844">MAILSPVISSLWMPCFQECRAVGGCHNTGGGRGNKVYYIQTSSTIWEELQVTSNTITMSLSEAVIRKAGNGLALSKIKSLDLSDKNLTTLDPKIMNQLVTLQSLDLSNNNISSIPTDICLPSLTTFDISDNSISSLSFGQKFPKLASLYIAGNHDLGKADRLIAIVENSSLTQIDDQRASSLLQVVRQIRSKFEIQVKAKWEVLFAEPYATGIPDDEVDQVTDEFLDCLRKDNLFKNADSKFEKYMLEKLAKEMVQSAKNLSIYNSTHSLPGTPRSARLNDLQSPETTPVRQSSRTPVPNKRLIDTPTDKPPTPKNVVPASTQDSERTPKKEGRGQKRRRDSSPGSPSKPSSKSYRTETGHMSSPKFSHRSPASATKTQNKGKKRRRSSTPESECKQKAKSYRTETGQLSSPKYTALNNPRIDHLAPVPDYDPTYFVRCHSDEDSPSDDNTKVWRCAFEPKPNNPSEHTNVVATVGGKIVCLVDCQTGKVMRRFKDTDKKESFYTLAWTTIHLDEENSTETTNILAVAGDACDVKLIHPSQLVMYATLEGHRRYISCLAFHPSYPTILFSGGKDNRIIMWDIGIPDLSDYSTNFRKLKCLVTPGTDPLNLAISLSTNSLLAGCENTCYLWKLKDMNKLNKEPDLELSLPITDDKSDSASDDSNSSDIVDGLVMLSDNYVVTKCVGNSCLTMFDLKSSIPKKLQGRRTRSVKVTPTALLNYTRTTVDYIYLAASQGLVAAGDDKGSIHLYNLDELVAEKAKSCDTVLQQSRVLDWPEISLGRYTDSMKELVTEKGVVINSIAVNHSRDYLVCGTDNNLVCIWKRSSVNV</sequence>
<feature type="compositionally biased region" description="Basic and acidic residues" evidence="21">
    <location>
        <begin position="324"/>
        <end position="335"/>
    </location>
</feature>
<accession>A0A210QYC4</accession>
<keyword evidence="15" id="KW-0779">Telomere</keyword>
<dbReference type="Gene3D" id="2.130.10.10">
    <property type="entry name" value="YVTN repeat-like/Quinoprotein amine dehydrogenase"/>
    <property type="match status" value="1"/>
</dbReference>
<dbReference type="PROSITE" id="PS51450">
    <property type="entry name" value="LRR"/>
    <property type="match status" value="1"/>
</dbReference>
<feature type="compositionally biased region" description="Polar residues" evidence="21">
    <location>
        <begin position="360"/>
        <end position="379"/>
    </location>
</feature>
<dbReference type="SUPFAM" id="SSF52075">
    <property type="entry name" value="Outer arm dynein light chain 1"/>
    <property type="match status" value="1"/>
</dbReference>
<evidence type="ECO:0000256" key="15">
    <source>
        <dbReference type="ARBA" id="ARBA00022895"/>
    </source>
</evidence>
<dbReference type="GO" id="GO:0005813">
    <property type="term" value="C:centrosome"/>
    <property type="evidence" value="ECO:0007669"/>
    <property type="project" value="UniProtKB-SubCell"/>
</dbReference>
<dbReference type="SUPFAM" id="SSF50978">
    <property type="entry name" value="WD40 repeat-like"/>
    <property type="match status" value="1"/>
</dbReference>
<feature type="compositionally biased region" description="Polar residues" evidence="21">
    <location>
        <begin position="281"/>
        <end position="297"/>
    </location>
</feature>
<keyword evidence="13" id="KW-0995">Kinetochore</keyword>
<dbReference type="PROSITE" id="PS50294">
    <property type="entry name" value="WD_REPEATS_REGION"/>
    <property type="match status" value="1"/>
</dbReference>
<proteinExistence type="inferred from homology"/>
<dbReference type="GO" id="GO:0000781">
    <property type="term" value="C:chromosome, telomeric region"/>
    <property type="evidence" value="ECO:0007669"/>
    <property type="project" value="UniProtKB-SubCell"/>
</dbReference>
<dbReference type="GO" id="GO:0071169">
    <property type="term" value="P:establishment of protein localization to chromatin"/>
    <property type="evidence" value="ECO:0007669"/>
    <property type="project" value="TreeGrafter"/>
</dbReference>
<dbReference type="GO" id="GO:0005664">
    <property type="term" value="C:nuclear origin of replication recognition complex"/>
    <property type="evidence" value="ECO:0007669"/>
    <property type="project" value="TreeGrafter"/>
</dbReference>
<evidence type="ECO:0000256" key="6">
    <source>
        <dbReference type="ARBA" id="ARBA00015536"/>
    </source>
</evidence>
<dbReference type="PANTHER" id="PTHR24370">
    <property type="entry name" value="OPTICIN"/>
    <property type="match status" value="1"/>
</dbReference>
<evidence type="ECO:0000256" key="19">
    <source>
        <dbReference type="ARBA" id="ARBA00033046"/>
    </source>
</evidence>
<organism evidence="24 25">
    <name type="scientific">Mizuhopecten yessoensis</name>
    <name type="common">Japanese scallop</name>
    <name type="synonym">Patinopecten yessoensis</name>
    <dbReference type="NCBI Taxonomy" id="6573"/>
    <lineage>
        <taxon>Eukaryota</taxon>
        <taxon>Metazoa</taxon>
        <taxon>Spiralia</taxon>
        <taxon>Lophotrochozoa</taxon>
        <taxon>Mollusca</taxon>
        <taxon>Bivalvia</taxon>
        <taxon>Autobranchia</taxon>
        <taxon>Pteriomorphia</taxon>
        <taxon>Pectinida</taxon>
        <taxon>Pectinoidea</taxon>
        <taxon>Pectinidae</taxon>
        <taxon>Mizuhopecten</taxon>
    </lineage>
</organism>
<evidence type="ECO:0000256" key="13">
    <source>
        <dbReference type="ARBA" id="ARBA00022838"/>
    </source>
</evidence>
<reference evidence="24 25" key="1">
    <citation type="journal article" date="2017" name="Nat. Ecol. Evol.">
        <title>Scallop genome provides insights into evolution of bilaterian karyotype and development.</title>
        <authorList>
            <person name="Wang S."/>
            <person name="Zhang J."/>
            <person name="Jiao W."/>
            <person name="Li J."/>
            <person name="Xun X."/>
            <person name="Sun Y."/>
            <person name="Guo X."/>
            <person name="Huan P."/>
            <person name="Dong B."/>
            <person name="Zhang L."/>
            <person name="Hu X."/>
            <person name="Sun X."/>
            <person name="Wang J."/>
            <person name="Zhao C."/>
            <person name="Wang Y."/>
            <person name="Wang D."/>
            <person name="Huang X."/>
            <person name="Wang R."/>
            <person name="Lv J."/>
            <person name="Li Y."/>
            <person name="Zhang Z."/>
            <person name="Liu B."/>
            <person name="Lu W."/>
            <person name="Hui Y."/>
            <person name="Liang J."/>
            <person name="Zhou Z."/>
            <person name="Hou R."/>
            <person name="Li X."/>
            <person name="Liu Y."/>
            <person name="Li H."/>
            <person name="Ning X."/>
            <person name="Lin Y."/>
            <person name="Zhao L."/>
            <person name="Xing Q."/>
            <person name="Dou J."/>
            <person name="Li Y."/>
            <person name="Mao J."/>
            <person name="Guo H."/>
            <person name="Dou H."/>
            <person name="Li T."/>
            <person name="Mu C."/>
            <person name="Jiang W."/>
            <person name="Fu Q."/>
            <person name="Fu X."/>
            <person name="Miao Y."/>
            <person name="Liu J."/>
            <person name="Yu Q."/>
            <person name="Li R."/>
            <person name="Liao H."/>
            <person name="Li X."/>
            <person name="Kong Y."/>
            <person name="Jiang Z."/>
            <person name="Chourrout D."/>
            <person name="Li R."/>
            <person name="Bao Z."/>
        </authorList>
    </citation>
    <scope>NUCLEOTIDE SEQUENCE [LARGE SCALE GENOMIC DNA]</scope>
    <source>
        <strain evidence="24 25">PY_sf001</strain>
    </source>
</reference>
<dbReference type="PROSITE" id="PS00678">
    <property type="entry name" value="WD_REPEATS_1"/>
    <property type="match status" value="1"/>
</dbReference>
<evidence type="ECO:0000256" key="3">
    <source>
        <dbReference type="ARBA" id="ARBA00004574"/>
    </source>
</evidence>
<dbReference type="PANTHER" id="PTHR24370:SF10">
    <property type="entry name" value="LEUCINE-RICH REPEAT AND WD REPEAT-CONTAINING PROTEIN 1"/>
    <property type="match status" value="1"/>
</dbReference>
<feature type="repeat" description="WD" evidence="20">
    <location>
        <begin position="548"/>
        <end position="582"/>
    </location>
</feature>
<keyword evidence="12" id="KW-0677">Repeat</keyword>
<feature type="domain" description="Leucine-rich repeat and WD repeat-containing protein 1 LRR" evidence="22">
    <location>
        <begin position="73"/>
        <end position="235"/>
    </location>
</feature>
<evidence type="ECO:0000256" key="11">
    <source>
        <dbReference type="ARBA" id="ARBA00022705"/>
    </source>
</evidence>
<keyword evidence="11" id="KW-0235">DNA replication</keyword>
<dbReference type="Pfam" id="PF23211">
    <property type="entry name" value="LRR_LRWD1"/>
    <property type="match status" value="1"/>
</dbReference>
<dbReference type="GO" id="GO:0000776">
    <property type="term" value="C:kinetochore"/>
    <property type="evidence" value="ECO:0007669"/>
    <property type="project" value="UniProtKB-KW"/>
</dbReference>
<dbReference type="Pfam" id="PF23215">
    <property type="entry name" value="WD_LRWD1"/>
    <property type="match status" value="1"/>
</dbReference>
<keyword evidence="16" id="KW-0206">Cytoskeleton</keyword>
<dbReference type="SMART" id="SM00320">
    <property type="entry name" value="WD40"/>
    <property type="match status" value="5"/>
</dbReference>
<dbReference type="InterPro" id="IPR052489">
    <property type="entry name" value="LRWD1"/>
</dbReference>
<evidence type="ECO:0000256" key="16">
    <source>
        <dbReference type="ARBA" id="ARBA00023212"/>
    </source>
</evidence>
<dbReference type="InterPro" id="IPR032675">
    <property type="entry name" value="LRR_dom_sf"/>
</dbReference>
<dbReference type="PROSITE" id="PS50082">
    <property type="entry name" value="WD_REPEATS_2"/>
    <property type="match status" value="1"/>
</dbReference>
<keyword evidence="18" id="KW-0137">Centromere</keyword>
<keyword evidence="14" id="KW-0156">Chromatin regulator</keyword>
<dbReference type="SMART" id="SM00369">
    <property type="entry name" value="LRR_TYP"/>
    <property type="match status" value="3"/>
</dbReference>
<keyword evidence="25" id="KW-1185">Reference proteome</keyword>
<dbReference type="GO" id="GO:0003682">
    <property type="term" value="F:chromatin binding"/>
    <property type="evidence" value="ECO:0007669"/>
    <property type="project" value="TreeGrafter"/>
</dbReference>
<comment type="caution">
    <text evidence="24">The sequence shown here is derived from an EMBL/GenBank/DDBJ whole genome shotgun (WGS) entry which is preliminary data.</text>
</comment>
<feature type="domain" description="Leucine-rich repeat and WD repeat-containing protein 1 WD" evidence="23">
    <location>
        <begin position="431"/>
        <end position="823"/>
    </location>
</feature>
<evidence type="ECO:0000256" key="2">
    <source>
        <dbReference type="ARBA" id="ARBA00004300"/>
    </source>
</evidence>
<evidence type="ECO:0000256" key="8">
    <source>
        <dbReference type="ARBA" id="ARBA00022490"/>
    </source>
</evidence>
<name>A0A210QYC4_MIZYE</name>
<evidence type="ECO:0000256" key="18">
    <source>
        <dbReference type="ARBA" id="ARBA00023328"/>
    </source>
</evidence>
<evidence type="ECO:0000256" key="4">
    <source>
        <dbReference type="ARBA" id="ARBA00004629"/>
    </source>
</evidence>
<keyword evidence="17" id="KW-0539">Nucleus</keyword>
<dbReference type="EMBL" id="NEDP02001230">
    <property type="protein sequence ID" value="OWF53705.1"/>
    <property type="molecule type" value="Genomic_DNA"/>
</dbReference>
<dbReference type="InterPro" id="IPR056363">
    <property type="entry name" value="LRR_LRWD1_dom"/>
</dbReference>
<keyword evidence="10" id="KW-0433">Leucine-rich repeat</keyword>
<evidence type="ECO:0000259" key="22">
    <source>
        <dbReference type="Pfam" id="PF23211"/>
    </source>
</evidence>
<feature type="compositionally biased region" description="Polar residues" evidence="21">
    <location>
        <begin position="404"/>
        <end position="418"/>
    </location>
</feature>
<evidence type="ECO:0000256" key="7">
    <source>
        <dbReference type="ARBA" id="ARBA00022454"/>
    </source>
</evidence>
<evidence type="ECO:0000256" key="5">
    <source>
        <dbReference type="ARBA" id="ARBA00007545"/>
    </source>
</evidence>
<gene>
    <name evidence="24" type="ORF">KP79_PYT15794</name>
</gene>
<evidence type="ECO:0000256" key="20">
    <source>
        <dbReference type="PROSITE-ProRule" id="PRU00221"/>
    </source>
</evidence>
<keyword evidence="9 20" id="KW-0853">WD repeat</keyword>
<dbReference type="Gene3D" id="3.80.10.10">
    <property type="entry name" value="Ribonuclease Inhibitor"/>
    <property type="match status" value="1"/>
</dbReference>
<evidence type="ECO:0000313" key="24">
    <source>
        <dbReference type="EMBL" id="OWF53705.1"/>
    </source>
</evidence>
<dbReference type="OrthoDB" id="7318948at2759"/>
<evidence type="ECO:0000256" key="12">
    <source>
        <dbReference type="ARBA" id="ARBA00022737"/>
    </source>
</evidence>
<dbReference type="InterPro" id="IPR019775">
    <property type="entry name" value="WD40_repeat_CS"/>
</dbReference>
<dbReference type="InterPro" id="IPR056160">
    <property type="entry name" value="WD_LRWD1"/>
</dbReference>
<keyword evidence="7" id="KW-0158">Chromosome</keyword>
<evidence type="ECO:0000256" key="10">
    <source>
        <dbReference type="ARBA" id="ARBA00022614"/>
    </source>
</evidence>
<evidence type="ECO:0000313" key="25">
    <source>
        <dbReference type="Proteomes" id="UP000242188"/>
    </source>
</evidence>
<evidence type="ECO:0000259" key="23">
    <source>
        <dbReference type="Pfam" id="PF23215"/>
    </source>
</evidence>
<keyword evidence="8" id="KW-0963">Cytoplasm</keyword>